<evidence type="ECO:0000259" key="3">
    <source>
        <dbReference type="PROSITE" id="PS50195"/>
    </source>
</evidence>
<dbReference type="InterPro" id="IPR037213">
    <property type="entry name" value="Run_dom_sf"/>
</dbReference>
<sequence length="865" mass="96102">MSSDQNQTTDFKKTLLTRLLEGVKGCQSRFGPRSELATEDNESVAKLCAAYEDVFSHGFRKTSQQSSTSKTAFWVPAVLRSSDPTSFWPLIKSQLSKHEAERFLLLHNVRTDLGRCRAWIRASLNEHSLERYILIILSLENLHDFYDTWSFLRDHELNSLLPQTAAGLGSVFFALTVDNPKLDTLKHVMEKDVPEATAIIQSAQDSIEIADQAILALSPTSIAQTTTVPSAAVAKSSGKASPATDDKNKSKNCKRKKKKPPVNFVSFDDDEPEGSLDNVTLSKSSVYSSLPVTAVSTPTEKKSLTFSKEVVETGTTQSATHSILLAETVKRENMSELAATSVNSVVHDGGTKDSENDSSELSTDATVLITPSQSTGGADTSLCSTSVKSVDCISVHSVYSDCSERLDLDSESLAGLEISPSQRLKPIISDVGGVRHVNSNPDFSNDLIPVPSYDSSIASSFHLDVDSASDPNCNSKIQSPATPTTPGNQNCQTLSSKDAYSREDTARNEEAIQKLKALLDREVETVAKLRAEIAEEKRISSNHIKILEAKVESLSKENEILRHQLKKYVGAVQLLKREGSRRLSLEDDDATIDNGTAIDTEDSSHEAAEYERKLIQVAEMHGELMEFNSHLQKSIQRKDAAIKRLKEELIDLRGPLAVSLGGDDEDDDPWDIVESFSADNRSRSATARRLANAHGNERVLINIWIPSAFLTGATNDLHHVYQVFVRIKDTEWNIYRRYSQFYSLHRDLSKNDSVISSVYFPPKKHLGNKDAKFVDERRRKLQDYLRAVINHTLQTNSILASHPEKNLLISILPFFGESFNSQTQKPKRERSRTRNLFFRQSGQSSQPSSQGQQLQFSNYPQYTGL</sequence>
<keyword evidence="6" id="KW-1185">Reference proteome</keyword>
<feature type="coiled-coil region" evidence="1">
    <location>
        <begin position="512"/>
        <end position="564"/>
    </location>
</feature>
<evidence type="ECO:0000313" key="6">
    <source>
        <dbReference type="Proteomes" id="UP000094527"/>
    </source>
</evidence>
<evidence type="ECO:0000259" key="4">
    <source>
        <dbReference type="PROSITE" id="PS50826"/>
    </source>
</evidence>
<dbReference type="InterPro" id="IPR036871">
    <property type="entry name" value="PX_dom_sf"/>
</dbReference>
<feature type="compositionally biased region" description="Low complexity" evidence="2">
    <location>
        <begin position="840"/>
        <end position="857"/>
    </location>
</feature>
<feature type="compositionally biased region" description="Low complexity" evidence="2">
    <location>
        <begin position="228"/>
        <end position="243"/>
    </location>
</feature>
<dbReference type="PANTHER" id="PTHR47194">
    <property type="entry name" value="SORTING NEXIN-29-RELATED"/>
    <property type="match status" value="1"/>
</dbReference>
<dbReference type="SMART" id="SM00312">
    <property type="entry name" value="PX"/>
    <property type="match status" value="1"/>
</dbReference>
<feature type="region of interest" description="Disordered" evidence="2">
    <location>
        <begin position="469"/>
        <end position="494"/>
    </location>
</feature>
<dbReference type="Pfam" id="PF00787">
    <property type="entry name" value="PX"/>
    <property type="match status" value="1"/>
</dbReference>
<dbReference type="OrthoDB" id="93876at2759"/>
<feature type="region of interest" description="Disordered" evidence="2">
    <location>
        <begin position="228"/>
        <end position="275"/>
    </location>
</feature>
<dbReference type="Gene3D" id="3.30.1520.10">
    <property type="entry name" value="Phox-like domain"/>
    <property type="match status" value="1"/>
</dbReference>
<feature type="region of interest" description="Disordered" evidence="2">
    <location>
        <begin position="839"/>
        <end position="865"/>
    </location>
</feature>
<dbReference type="SUPFAM" id="SSF140741">
    <property type="entry name" value="RUN domain-like"/>
    <property type="match status" value="1"/>
</dbReference>
<dbReference type="AlphaFoldDB" id="A0A1D2N083"/>
<dbReference type="InterPro" id="IPR001683">
    <property type="entry name" value="PX_dom"/>
</dbReference>
<feature type="domain" description="RUN" evidence="4">
    <location>
        <begin position="38"/>
        <end position="180"/>
    </location>
</feature>
<dbReference type="Proteomes" id="UP000094527">
    <property type="component" value="Unassembled WGS sequence"/>
</dbReference>
<dbReference type="GO" id="GO:0035091">
    <property type="term" value="F:phosphatidylinositol binding"/>
    <property type="evidence" value="ECO:0007669"/>
    <property type="project" value="InterPro"/>
</dbReference>
<dbReference type="PANTHER" id="PTHR47194:SF3">
    <property type="entry name" value="SORTING NEXIN 29"/>
    <property type="match status" value="1"/>
</dbReference>
<protein>
    <submittedName>
        <fullName evidence="5">Sorting nexin-29</fullName>
    </submittedName>
</protein>
<name>A0A1D2N083_ORCCI</name>
<dbReference type="CDD" id="cd07277">
    <property type="entry name" value="PX_RUN"/>
    <property type="match status" value="1"/>
</dbReference>
<dbReference type="Gene3D" id="1.20.58.900">
    <property type="match status" value="1"/>
</dbReference>
<dbReference type="SMART" id="SM00593">
    <property type="entry name" value="RUN"/>
    <property type="match status" value="1"/>
</dbReference>
<feature type="domain" description="PX" evidence="3">
    <location>
        <begin position="699"/>
        <end position="822"/>
    </location>
</feature>
<evidence type="ECO:0000313" key="5">
    <source>
        <dbReference type="EMBL" id="ODM98474.1"/>
    </source>
</evidence>
<dbReference type="InterPro" id="IPR037916">
    <property type="entry name" value="SNX29_PX"/>
</dbReference>
<dbReference type="CDD" id="cd17689">
    <property type="entry name" value="RUN_SNX29"/>
    <property type="match status" value="1"/>
</dbReference>
<dbReference type="OMA" id="TIPHVKL"/>
<gene>
    <name evidence="5" type="ORF">Ocin01_08207</name>
</gene>
<evidence type="ECO:0000256" key="2">
    <source>
        <dbReference type="SAM" id="MobiDB-lite"/>
    </source>
</evidence>
<reference evidence="5 6" key="1">
    <citation type="journal article" date="2016" name="Genome Biol. Evol.">
        <title>Gene Family Evolution Reflects Adaptation to Soil Environmental Stressors in the Genome of the Collembolan Orchesella cincta.</title>
        <authorList>
            <person name="Faddeeva-Vakhrusheva A."/>
            <person name="Derks M.F."/>
            <person name="Anvar S.Y."/>
            <person name="Agamennone V."/>
            <person name="Suring W."/>
            <person name="Smit S."/>
            <person name="van Straalen N.M."/>
            <person name="Roelofs D."/>
        </authorList>
    </citation>
    <scope>NUCLEOTIDE SEQUENCE [LARGE SCALE GENOMIC DNA]</scope>
    <source>
        <tissue evidence="5">Mixed pool</tissue>
    </source>
</reference>
<dbReference type="SUPFAM" id="SSF64268">
    <property type="entry name" value="PX domain"/>
    <property type="match status" value="1"/>
</dbReference>
<dbReference type="PROSITE" id="PS50826">
    <property type="entry name" value="RUN"/>
    <property type="match status" value="1"/>
</dbReference>
<dbReference type="Pfam" id="PF02759">
    <property type="entry name" value="RUN"/>
    <property type="match status" value="1"/>
</dbReference>
<comment type="caution">
    <text evidence="5">The sequence shown here is derived from an EMBL/GenBank/DDBJ whole genome shotgun (WGS) entry which is preliminary data.</text>
</comment>
<dbReference type="InterPro" id="IPR004012">
    <property type="entry name" value="Run_dom"/>
</dbReference>
<keyword evidence="1" id="KW-0175">Coiled coil</keyword>
<dbReference type="STRING" id="48709.A0A1D2N083"/>
<feature type="compositionally biased region" description="Basic residues" evidence="2">
    <location>
        <begin position="250"/>
        <end position="260"/>
    </location>
</feature>
<accession>A0A1D2N083</accession>
<dbReference type="EMBL" id="LJIJ01000352">
    <property type="protein sequence ID" value="ODM98474.1"/>
    <property type="molecule type" value="Genomic_DNA"/>
</dbReference>
<evidence type="ECO:0000256" key="1">
    <source>
        <dbReference type="SAM" id="Coils"/>
    </source>
</evidence>
<dbReference type="PROSITE" id="PS50195">
    <property type="entry name" value="PX"/>
    <property type="match status" value="1"/>
</dbReference>
<dbReference type="InterPro" id="IPR047329">
    <property type="entry name" value="RUN_SNX29"/>
</dbReference>
<proteinExistence type="predicted"/>
<organism evidence="5 6">
    <name type="scientific">Orchesella cincta</name>
    <name type="common">Springtail</name>
    <name type="synonym">Podura cincta</name>
    <dbReference type="NCBI Taxonomy" id="48709"/>
    <lineage>
        <taxon>Eukaryota</taxon>
        <taxon>Metazoa</taxon>
        <taxon>Ecdysozoa</taxon>
        <taxon>Arthropoda</taxon>
        <taxon>Hexapoda</taxon>
        <taxon>Collembola</taxon>
        <taxon>Entomobryomorpha</taxon>
        <taxon>Entomobryoidea</taxon>
        <taxon>Orchesellidae</taxon>
        <taxon>Orchesellinae</taxon>
        <taxon>Orchesella</taxon>
    </lineage>
</organism>